<protein>
    <recommendedName>
        <fullName evidence="2">Exostosin GT47 domain-containing protein</fullName>
    </recommendedName>
</protein>
<dbReference type="AlphaFoldDB" id="A0A7S3JY62"/>
<gene>
    <name evidence="1" type="ORF">ALAG00032_LOCUS6801</name>
</gene>
<dbReference type="EMBL" id="HBIJ01009748">
    <property type="protein sequence ID" value="CAE0366057.1"/>
    <property type="molecule type" value="Transcribed_RNA"/>
</dbReference>
<accession>A0A7S3JY62</accession>
<evidence type="ECO:0000313" key="1">
    <source>
        <dbReference type="EMBL" id="CAE0366057.1"/>
    </source>
</evidence>
<reference evidence="1" key="1">
    <citation type="submission" date="2021-01" db="EMBL/GenBank/DDBJ databases">
        <authorList>
            <person name="Corre E."/>
            <person name="Pelletier E."/>
            <person name="Niang G."/>
            <person name="Scheremetjew M."/>
            <person name="Finn R."/>
            <person name="Kale V."/>
            <person name="Holt S."/>
            <person name="Cochrane G."/>
            <person name="Meng A."/>
            <person name="Brown T."/>
            <person name="Cohen L."/>
        </authorList>
    </citation>
    <scope>NUCLEOTIDE SEQUENCE</scope>
    <source>
        <strain evidence="1">CCMP1510</strain>
    </source>
</reference>
<proteinExistence type="predicted"/>
<sequence length="469" mass="53997">MQAKKKKICMSRQAKLCFFHVLGIVLSEKNCKFLEVRIDAADYALPLNLTETEVWDFASSVPEVVVTGCEEGRRECFVSTLVSTMEARREECKRMTCAKERFWHWSLPIEWLLAGCSHAQEEEESEEVLLAWWHPSAECAMSRSLSTGSRPDEDGCSAVTEWQFVTEILLNDRFGMLFRSGTIVIVVAHVGELSTADNRKQLVNMGAIFKSAGIKACLIHLSDEAGTVDDFYEPWPLVLRQYWSPRLRQKWGDEKLIFIPLGFATGHRNDLINSTKTTNQRVNDWFFVGYAGHPTRRQMINAMQSIAPGFVHETSTVTVGFDWKPDLWPAEKIANLMRDSKLCPAPMGFLAPESFRLWESLEAGCIPLVDAVDISRQDLILYDSQYFISFFNYLDDTYLDPHRPRRRFDPILVHNWAISAPNIADILYRDYEDLEHFQSAQIEWWLNLKQGIAEYIRFRLDSLRQCAPL</sequence>
<organism evidence="1">
    <name type="scientific">Aureoumbra lagunensis</name>
    <dbReference type="NCBI Taxonomy" id="44058"/>
    <lineage>
        <taxon>Eukaryota</taxon>
        <taxon>Sar</taxon>
        <taxon>Stramenopiles</taxon>
        <taxon>Ochrophyta</taxon>
        <taxon>Pelagophyceae</taxon>
        <taxon>Pelagomonadales</taxon>
        <taxon>Aureoumbra</taxon>
    </lineage>
</organism>
<name>A0A7S3JY62_9STRA</name>
<evidence type="ECO:0008006" key="2">
    <source>
        <dbReference type="Google" id="ProtNLM"/>
    </source>
</evidence>